<organism evidence="1">
    <name type="scientific">Podoviridae sp. ctwV53</name>
    <dbReference type="NCBI Taxonomy" id="2826587"/>
    <lineage>
        <taxon>Viruses</taxon>
        <taxon>Duplodnaviria</taxon>
        <taxon>Heunggongvirae</taxon>
        <taxon>Uroviricota</taxon>
        <taxon>Caudoviricetes</taxon>
    </lineage>
</organism>
<dbReference type="EMBL" id="BK014975">
    <property type="protein sequence ID" value="DAD85165.1"/>
    <property type="molecule type" value="Genomic_DNA"/>
</dbReference>
<proteinExistence type="predicted"/>
<reference evidence="1" key="1">
    <citation type="journal article" date="2021" name="Proc. Natl. Acad. Sci. U.S.A.">
        <title>A Catalog of Tens of Thousands of Viruses from Human Metagenomes Reveals Hidden Associations with Chronic Diseases.</title>
        <authorList>
            <person name="Tisza M.J."/>
            <person name="Buck C.B."/>
        </authorList>
    </citation>
    <scope>NUCLEOTIDE SEQUENCE</scope>
    <source>
        <strain evidence="1">CtwV53</strain>
    </source>
</reference>
<sequence length="75" mass="8362">MFEIGDIITLKKDTLLWKKGTTAKVVELECNFDSKCDIVVEILDTKGKMKGMIGKTVGAMSNMFELQKGKRGLHV</sequence>
<protein>
    <submittedName>
        <fullName evidence="1">Uncharacterized protein</fullName>
    </submittedName>
</protein>
<accession>A0A8S5MS62</accession>
<evidence type="ECO:0000313" key="1">
    <source>
        <dbReference type="EMBL" id="DAD85165.1"/>
    </source>
</evidence>
<name>A0A8S5MS62_9CAUD</name>